<comment type="caution">
    <text evidence="2">The sequence shown here is derived from an EMBL/GenBank/DDBJ whole genome shotgun (WGS) entry which is preliminary data.</text>
</comment>
<organism evidence="2 3">
    <name type="scientific">Symbiodinium natans</name>
    <dbReference type="NCBI Taxonomy" id="878477"/>
    <lineage>
        <taxon>Eukaryota</taxon>
        <taxon>Sar</taxon>
        <taxon>Alveolata</taxon>
        <taxon>Dinophyceae</taxon>
        <taxon>Suessiales</taxon>
        <taxon>Symbiodiniaceae</taxon>
        <taxon>Symbiodinium</taxon>
    </lineage>
</organism>
<dbReference type="Proteomes" id="UP000604046">
    <property type="component" value="Unassembled WGS sequence"/>
</dbReference>
<accession>A0A812S387</accession>
<evidence type="ECO:0000313" key="3">
    <source>
        <dbReference type="Proteomes" id="UP000604046"/>
    </source>
</evidence>
<dbReference type="AlphaFoldDB" id="A0A812S387"/>
<dbReference type="EMBL" id="CAJNDS010002406">
    <property type="protein sequence ID" value="CAE7462349.1"/>
    <property type="molecule type" value="Genomic_DNA"/>
</dbReference>
<protein>
    <submittedName>
        <fullName evidence="2">Uncharacterized protein</fullName>
    </submittedName>
</protein>
<name>A0A812S387_9DINO</name>
<keyword evidence="3" id="KW-1185">Reference proteome</keyword>
<gene>
    <name evidence="2" type="ORF">SNAT2548_LOCUS25738</name>
</gene>
<proteinExistence type="predicted"/>
<sequence length="106" mass="11346">MGCSSSNGQAAPAPKDARQDDEMEEKPQMDSEAEPETQLEAPIITITPPADEAMKVRHELLAEPASESAKADLPPVASDIHPDRVVLQGREEGRCLSIFTCCTAEG</sequence>
<evidence type="ECO:0000313" key="2">
    <source>
        <dbReference type="EMBL" id="CAE7462349.1"/>
    </source>
</evidence>
<evidence type="ECO:0000256" key="1">
    <source>
        <dbReference type="SAM" id="MobiDB-lite"/>
    </source>
</evidence>
<feature type="region of interest" description="Disordered" evidence="1">
    <location>
        <begin position="1"/>
        <end position="42"/>
    </location>
</feature>
<feature type="compositionally biased region" description="Basic and acidic residues" evidence="1">
    <location>
        <begin position="15"/>
        <end position="29"/>
    </location>
</feature>
<reference evidence="2" key="1">
    <citation type="submission" date="2021-02" db="EMBL/GenBank/DDBJ databases">
        <authorList>
            <person name="Dougan E. K."/>
            <person name="Rhodes N."/>
            <person name="Thang M."/>
            <person name="Chan C."/>
        </authorList>
    </citation>
    <scope>NUCLEOTIDE SEQUENCE</scope>
</reference>